<protein>
    <submittedName>
        <fullName evidence="1">Uncharacterized protein</fullName>
    </submittedName>
</protein>
<dbReference type="EMBL" id="MEVC01000021">
    <property type="protein sequence ID" value="OGC54501.1"/>
    <property type="molecule type" value="Genomic_DNA"/>
</dbReference>
<evidence type="ECO:0000313" key="2">
    <source>
        <dbReference type="Proteomes" id="UP000179005"/>
    </source>
</evidence>
<sequence>MIGGKRPNDRLDHFWNNDLAAFCLAVWAFPSQKPVATIDEEDPNVSSPVVSLAAVWAPGNHDKIIEPTQTVHLFLLSTDIN</sequence>
<name>A0A1F4VB95_UNCKA</name>
<organism evidence="1 2">
    <name type="scientific">candidate division WWE3 bacterium RIFCSPHIGHO2_01_FULL_48_15</name>
    <dbReference type="NCBI Taxonomy" id="1802619"/>
    <lineage>
        <taxon>Bacteria</taxon>
        <taxon>Katanobacteria</taxon>
    </lineage>
</organism>
<comment type="caution">
    <text evidence="1">The sequence shown here is derived from an EMBL/GenBank/DDBJ whole genome shotgun (WGS) entry which is preliminary data.</text>
</comment>
<dbReference type="AlphaFoldDB" id="A0A1F4VB95"/>
<reference evidence="1 2" key="1">
    <citation type="journal article" date="2016" name="Nat. Commun.">
        <title>Thousands of microbial genomes shed light on interconnected biogeochemical processes in an aquifer system.</title>
        <authorList>
            <person name="Anantharaman K."/>
            <person name="Brown C.T."/>
            <person name="Hug L.A."/>
            <person name="Sharon I."/>
            <person name="Castelle C.J."/>
            <person name="Probst A.J."/>
            <person name="Thomas B.C."/>
            <person name="Singh A."/>
            <person name="Wilkins M.J."/>
            <person name="Karaoz U."/>
            <person name="Brodie E.L."/>
            <person name="Williams K.H."/>
            <person name="Hubbard S.S."/>
            <person name="Banfield J.F."/>
        </authorList>
    </citation>
    <scope>NUCLEOTIDE SEQUENCE [LARGE SCALE GENOMIC DNA]</scope>
</reference>
<accession>A0A1F4VB95</accession>
<evidence type="ECO:0000313" key="1">
    <source>
        <dbReference type="EMBL" id="OGC54501.1"/>
    </source>
</evidence>
<proteinExistence type="predicted"/>
<dbReference type="Proteomes" id="UP000179005">
    <property type="component" value="Unassembled WGS sequence"/>
</dbReference>
<gene>
    <name evidence="1" type="ORF">A2797_00610</name>
</gene>